<organism evidence="2 3">
    <name type="scientific">Sulfurovum zhangzhouensis</name>
    <dbReference type="NCBI Taxonomy" id="3019067"/>
    <lineage>
        <taxon>Bacteria</taxon>
        <taxon>Pseudomonadati</taxon>
        <taxon>Campylobacterota</taxon>
        <taxon>Epsilonproteobacteria</taxon>
        <taxon>Campylobacterales</taxon>
        <taxon>Sulfurovaceae</taxon>
        <taxon>Sulfurovum</taxon>
    </lineage>
</organism>
<dbReference type="Proteomes" id="UP001169069">
    <property type="component" value="Unassembled WGS sequence"/>
</dbReference>
<proteinExistence type="predicted"/>
<accession>A0ABT7R260</accession>
<sequence length="58" mass="6559">MRFLLVLPTVLLLTACMNDPEPKGSDAAIANTQIQENKTEAKIAQEEYIRLQKERDAQ</sequence>
<dbReference type="PROSITE" id="PS51257">
    <property type="entry name" value="PROKAR_LIPOPROTEIN"/>
    <property type="match status" value="1"/>
</dbReference>
<feature type="coiled-coil region" evidence="1">
    <location>
        <begin position="27"/>
        <end position="54"/>
    </location>
</feature>
<reference evidence="2" key="1">
    <citation type="submission" date="2023-01" db="EMBL/GenBank/DDBJ databases">
        <title>Sulfurovum sp. zt1-1 genome assembly.</title>
        <authorList>
            <person name="Wang J."/>
        </authorList>
    </citation>
    <scope>NUCLEOTIDE SEQUENCE</scope>
    <source>
        <strain evidence="2">Zt1-1</strain>
    </source>
</reference>
<dbReference type="EMBL" id="JAQIBD010000004">
    <property type="protein sequence ID" value="MDM5272631.1"/>
    <property type="molecule type" value="Genomic_DNA"/>
</dbReference>
<evidence type="ECO:0008006" key="4">
    <source>
        <dbReference type="Google" id="ProtNLM"/>
    </source>
</evidence>
<dbReference type="RefSeq" id="WP_289414464.1">
    <property type="nucleotide sequence ID" value="NZ_JAQIBD010000004.1"/>
</dbReference>
<keyword evidence="3" id="KW-1185">Reference proteome</keyword>
<keyword evidence="1" id="KW-0175">Coiled coil</keyword>
<evidence type="ECO:0000313" key="3">
    <source>
        <dbReference type="Proteomes" id="UP001169069"/>
    </source>
</evidence>
<gene>
    <name evidence="2" type="ORF">PGH07_10655</name>
</gene>
<evidence type="ECO:0000313" key="2">
    <source>
        <dbReference type="EMBL" id="MDM5272631.1"/>
    </source>
</evidence>
<evidence type="ECO:0000256" key="1">
    <source>
        <dbReference type="SAM" id="Coils"/>
    </source>
</evidence>
<protein>
    <recommendedName>
        <fullName evidence="4">Lipoprotein</fullName>
    </recommendedName>
</protein>
<comment type="caution">
    <text evidence="2">The sequence shown here is derived from an EMBL/GenBank/DDBJ whole genome shotgun (WGS) entry which is preliminary data.</text>
</comment>
<name>A0ABT7R260_9BACT</name>